<evidence type="ECO:0000313" key="8">
    <source>
        <dbReference type="Proteomes" id="UP001387100"/>
    </source>
</evidence>
<dbReference type="InterPro" id="IPR002052">
    <property type="entry name" value="DNA_methylase_N6_adenine_CS"/>
</dbReference>
<dbReference type="Gene3D" id="3.40.50.150">
    <property type="entry name" value="Vaccinia Virus protein VP39"/>
    <property type="match status" value="1"/>
</dbReference>
<evidence type="ECO:0000259" key="6">
    <source>
        <dbReference type="Pfam" id="PF07669"/>
    </source>
</evidence>
<dbReference type="Pfam" id="PF07669">
    <property type="entry name" value="Eco57I"/>
    <property type="match status" value="1"/>
</dbReference>
<keyword evidence="8" id="KW-1185">Reference proteome</keyword>
<dbReference type="EMBL" id="JBBIAA010000001">
    <property type="protein sequence ID" value="MEJ5944034.1"/>
    <property type="molecule type" value="Genomic_DNA"/>
</dbReference>
<comment type="catalytic activity">
    <reaction evidence="5">
        <text>a 2'-deoxyadenosine in DNA + S-adenosyl-L-methionine = an N(6)-methyl-2'-deoxyadenosine in DNA + S-adenosyl-L-homocysteine + H(+)</text>
        <dbReference type="Rhea" id="RHEA:15197"/>
        <dbReference type="Rhea" id="RHEA-COMP:12418"/>
        <dbReference type="Rhea" id="RHEA-COMP:12419"/>
        <dbReference type="ChEBI" id="CHEBI:15378"/>
        <dbReference type="ChEBI" id="CHEBI:57856"/>
        <dbReference type="ChEBI" id="CHEBI:59789"/>
        <dbReference type="ChEBI" id="CHEBI:90615"/>
        <dbReference type="ChEBI" id="CHEBI:90616"/>
        <dbReference type="EC" id="2.1.1.72"/>
    </reaction>
</comment>
<comment type="caution">
    <text evidence="7">The sequence shown here is derived from an EMBL/GenBank/DDBJ whole genome shotgun (WGS) entry which is preliminary data.</text>
</comment>
<reference evidence="7 8" key="1">
    <citation type="journal article" date="2017" name="Int. J. Syst. Evol. Microbiol.">
        <title>Pseudokineococcus basanitobsidens sp. nov., isolated from volcanic rock.</title>
        <authorList>
            <person name="Lee D.W."/>
            <person name="Park M.Y."/>
            <person name="Kim J.J."/>
            <person name="Kim B.S."/>
        </authorList>
    </citation>
    <scope>NUCLEOTIDE SEQUENCE [LARGE SCALE GENOMIC DNA]</scope>
    <source>
        <strain evidence="7 8">DSM 103726</strain>
    </source>
</reference>
<protein>
    <recommendedName>
        <fullName evidence="1">site-specific DNA-methyltransferase (adenine-specific)</fullName>
        <ecNumber evidence="1">2.1.1.72</ecNumber>
    </recommendedName>
</protein>
<organism evidence="7 8">
    <name type="scientific">Pseudokineococcus basanitobsidens</name>
    <dbReference type="NCBI Taxonomy" id="1926649"/>
    <lineage>
        <taxon>Bacteria</taxon>
        <taxon>Bacillati</taxon>
        <taxon>Actinomycetota</taxon>
        <taxon>Actinomycetes</taxon>
        <taxon>Kineosporiales</taxon>
        <taxon>Kineosporiaceae</taxon>
        <taxon>Pseudokineococcus</taxon>
    </lineage>
</organism>
<sequence length="1037" mass="116237">MAVAGTRDEGREAVRHLVETFSHGIDHYRSRAFDEATTRTGFIDKFFEALGWDVTSTSPDRDVVFHARHTMSTRPAGDESWDADLSQEDLDARAERTDVPDYSFHLDGVLRFCVEAKKPSTAITGFDASFQVKSYAWNRYLPFSVITSFDRLRVFQTSARPDRDRPSAGLIPGFDLRHEDYVDRWDDLWSLLSREAVLAGTAERRALSAAPRGSTTVDEAFLRDLEAWREDLGRDLRRRHPDLELRQLDEATQRIIDRLVFVRVVEDRKVEPAVVLRRYARLRDAYHQLCAEFRRLDAVYNGQLFAEHWSEDLEVSDGVISRVIAGLYAVDGSPYRFDVFKADFLGKVYERFLGKELTLVGRELRLVDKPEVRHAGGVYYTPRWVVDHMVSETVAPLLENRTPAQVATLRLLDMAAGSGSFLLGLFDRLISWHEAYYTRHPAKDPSSHYIDAHGRRRLTSDFKGRIAVNNLFGVDLDPRAVEVAQMSVYLRILEEETSESLLAQPRLIEGARLPSLSRNIKAGNSLVEPDDLTEAMTADFETRLRLNPFDWRHRTRGFGHVLDDGGFDVVVGNPPYTRVQVLRRHHPEQTSLLEARYAGARASFDLATIFIERGVELLRPASRGRAGGRLSFITTRGVAETDAAAPVRRLLTRGRHVLSVVDFGAGRVFLEASAYTLILTVTARAQASWRLTRVTDTPTEEALERALADPALTADLPAPAEADERWSLALPAEDALLRRLVEVHPSLGSVSGDSIYQGVVTGADGVFRAADVGPDRDDPALRRVRPLSLPSDAPAIAWERALLQPVYAGRTDLRPFSTATSGGWLLLPYRAPAPGERMTALSLEQIEREAPHVAKWLHANEALLRGRAGRWTDTNWHTYSRRQNLELFPGAKTMVPSMIDHLCATYDTEGHFFVNVSTGGYGVGNDPTSGADPEYVTALLNSGLLTWVMKRLSRAWRGGWFEARKGNLERLPVAVPDAERQREVVDMYRQVCDAVASAGARPGDVAAERLAVVAREAFDHEVESVYGLTLTERALLR</sequence>
<keyword evidence="2 7" id="KW-0489">Methyltransferase</keyword>
<evidence type="ECO:0000256" key="4">
    <source>
        <dbReference type="ARBA" id="ARBA00022691"/>
    </source>
</evidence>
<evidence type="ECO:0000256" key="1">
    <source>
        <dbReference type="ARBA" id="ARBA00011900"/>
    </source>
</evidence>
<dbReference type="InterPro" id="IPR011639">
    <property type="entry name" value="MethylTrfase_TaqI-like_dom"/>
</dbReference>
<gene>
    <name evidence="7" type="ORF">WDZ17_01815</name>
</gene>
<dbReference type="PANTHER" id="PTHR33841">
    <property type="entry name" value="DNA METHYLTRANSFERASE YEEA-RELATED"/>
    <property type="match status" value="1"/>
</dbReference>
<accession>A0ABU8RG46</accession>
<evidence type="ECO:0000313" key="7">
    <source>
        <dbReference type="EMBL" id="MEJ5944034.1"/>
    </source>
</evidence>
<feature type="domain" description="Type II methyltransferase M.TaqI-like" evidence="6">
    <location>
        <begin position="469"/>
        <end position="669"/>
    </location>
</feature>
<dbReference type="GO" id="GO:0032259">
    <property type="term" value="P:methylation"/>
    <property type="evidence" value="ECO:0007669"/>
    <property type="project" value="UniProtKB-KW"/>
</dbReference>
<dbReference type="PROSITE" id="PS00092">
    <property type="entry name" value="N6_MTASE"/>
    <property type="match status" value="1"/>
</dbReference>
<dbReference type="PRINTS" id="PR00507">
    <property type="entry name" value="N12N6MTFRASE"/>
</dbReference>
<dbReference type="InterPro" id="IPR029063">
    <property type="entry name" value="SAM-dependent_MTases_sf"/>
</dbReference>
<dbReference type="EC" id="2.1.1.72" evidence="1"/>
<evidence type="ECO:0000256" key="5">
    <source>
        <dbReference type="ARBA" id="ARBA00047942"/>
    </source>
</evidence>
<dbReference type="SUPFAM" id="SSF53335">
    <property type="entry name" value="S-adenosyl-L-methionine-dependent methyltransferases"/>
    <property type="match status" value="1"/>
</dbReference>
<dbReference type="InterPro" id="IPR050953">
    <property type="entry name" value="N4_N6_ade-DNA_methylase"/>
</dbReference>
<keyword evidence="4" id="KW-0949">S-adenosyl-L-methionine</keyword>
<keyword evidence="3" id="KW-0808">Transferase</keyword>
<dbReference type="Proteomes" id="UP001387100">
    <property type="component" value="Unassembled WGS sequence"/>
</dbReference>
<proteinExistence type="predicted"/>
<dbReference type="GO" id="GO:0008168">
    <property type="term" value="F:methyltransferase activity"/>
    <property type="evidence" value="ECO:0007669"/>
    <property type="project" value="UniProtKB-KW"/>
</dbReference>
<dbReference type="RefSeq" id="WP_339573424.1">
    <property type="nucleotide sequence ID" value="NZ_JBBIAA010000001.1"/>
</dbReference>
<dbReference type="PANTHER" id="PTHR33841:SF1">
    <property type="entry name" value="DNA METHYLTRANSFERASE A"/>
    <property type="match status" value="1"/>
</dbReference>
<evidence type="ECO:0000256" key="2">
    <source>
        <dbReference type="ARBA" id="ARBA00022603"/>
    </source>
</evidence>
<name>A0ABU8RG46_9ACTN</name>
<evidence type="ECO:0000256" key="3">
    <source>
        <dbReference type="ARBA" id="ARBA00022679"/>
    </source>
</evidence>